<dbReference type="GO" id="GO:0006646">
    <property type="term" value="P:phosphatidylethanolamine biosynthetic process"/>
    <property type="evidence" value="ECO:0007669"/>
    <property type="project" value="TreeGrafter"/>
</dbReference>
<dbReference type="GO" id="GO:0004103">
    <property type="term" value="F:choline kinase activity"/>
    <property type="evidence" value="ECO:0007669"/>
    <property type="project" value="TreeGrafter"/>
</dbReference>
<accession>A0A9R1QIT6</accession>
<name>A0A9R1QIT6_TRITD</name>
<dbReference type="EMBL" id="LT934116">
    <property type="protein sequence ID" value="VAH78240.1"/>
    <property type="molecule type" value="Genomic_DNA"/>
</dbReference>
<organism evidence="2 3">
    <name type="scientific">Triticum turgidum subsp. durum</name>
    <name type="common">Durum wheat</name>
    <name type="synonym">Triticum durum</name>
    <dbReference type="NCBI Taxonomy" id="4567"/>
    <lineage>
        <taxon>Eukaryota</taxon>
        <taxon>Viridiplantae</taxon>
        <taxon>Streptophyta</taxon>
        <taxon>Embryophyta</taxon>
        <taxon>Tracheophyta</taxon>
        <taxon>Spermatophyta</taxon>
        <taxon>Magnoliopsida</taxon>
        <taxon>Liliopsida</taxon>
        <taxon>Poales</taxon>
        <taxon>Poaceae</taxon>
        <taxon>BOP clade</taxon>
        <taxon>Pooideae</taxon>
        <taxon>Triticodae</taxon>
        <taxon>Triticeae</taxon>
        <taxon>Triticinae</taxon>
        <taxon>Triticum</taxon>
    </lineage>
</organism>
<dbReference type="InterPro" id="IPR011009">
    <property type="entry name" value="Kinase-like_dom_sf"/>
</dbReference>
<dbReference type="PANTHER" id="PTHR22603:SF100">
    <property type="entry name" value="OS01G0717000 PROTEIN"/>
    <property type="match status" value="1"/>
</dbReference>
<dbReference type="Gramene" id="TRITD3Bv1G144100.4">
    <property type="protein sequence ID" value="TRITD3Bv1G144100.4"/>
    <property type="gene ID" value="TRITD3Bv1G144100"/>
</dbReference>
<dbReference type="SUPFAM" id="SSF56112">
    <property type="entry name" value="Protein kinase-like (PK-like)"/>
    <property type="match status" value="1"/>
</dbReference>
<dbReference type="Proteomes" id="UP000324705">
    <property type="component" value="Chromosome 3B"/>
</dbReference>
<dbReference type="Pfam" id="PF01633">
    <property type="entry name" value="Choline_kinase"/>
    <property type="match status" value="1"/>
</dbReference>
<gene>
    <name evidence="2" type="ORF">TRITD_3Bv1G144100</name>
</gene>
<dbReference type="AlphaFoldDB" id="A0A9R1QIT6"/>
<dbReference type="Gene3D" id="3.90.1200.10">
    <property type="match status" value="1"/>
</dbReference>
<protein>
    <recommendedName>
        <fullName evidence="4">Choline kinase</fullName>
    </recommendedName>
</protein>
<keyword evidence="3" id="KW-1185">Reference proteome</keyword>
<proteinExistence type="inferred from homology"/>
<evidence type="ECO:0008006" key="4">
    <source>
        <dbReference type="Google" id="ProtNLM"/>
    </source>
</evidence>
<reference evidence="2 3" key="1">
    <citation type="submission" date="2017-09" db="EMBL/GenBank/DDBJ databases">
        <authorList>
            <consortium name="International Durum Wheat Genome Sequencing Consortium (IDWGSC)"/>
            <person name="Milanesi L."/>
        </authorList>
    </citation>
    <scope>NUCLEOTIDE SEQUENCE [LARGE SCALE GENOMIC DNA]</scope>
    <source>
        <strain evidence="3">cv. Svevo</strain>
    </source>
</reference>
<evidence type="ECO:0000313" key="2">
    <source>
        <dbReference type="EMBL" id="VAH78240.1"/>
    </source>
</evidence>
<comment type="similarity">
    <text evidence="1">Belongs to the choline/ethanolamine kinase family.</text>
</comment>
<dbReference type="GO" id="GO:0004305">
    <property type="term" value="F:ethanolamine kinase activity"/>
    <property type="evidence" value="ECO:0007669"/>
    <property type="project" value="TreeGrafter"/>
</dbReference>
<dbReference type="PANTHER" id="PTHR22603">
    <property type="entry name" value="CHOLINE/ETHANOALAMINE KINASE"/>
    <property type="match status" value="1"/>
</dbReference>
<dbReference type="GO" id="GO:0005737">
    <property type="term" value="C:cytoplasm"/>
    <property type="evidence" value="ECO:0007669"/>
    <property type="project" value="TreeGrafter"/>
</dbReference>
<evidence type="ECO:0000313" key="3">
    <source>
        <dbReference type="Proteomes" id="UP000324705"/>
    </source>
</evidence>
<evidence type="ECO:0000256" key="1">
    <source>
        <dbReference type="ARBA" id="ARBA00038211"/>
    </source>
</evidence>
<sequence length="233" mass="27508">MQLFLQTLSAPDLRNPEISALVATKLREFHNLDMPGPKHVLLWDRLKNWLKTAKNLCPTDQADELRLDCLENEIASLEKEFSGDYHHWIGFCHNDLQYGNIMMDEETNMLTIIDYEYASFNPVAYDIANHFCEMAADYHSEKPHILDYSKYPDIDEQRRFVKTYLSTSREEPEAEEVENLLQSVEKYTLASHLVWGLWGIISDRVNDIDFDYQEYARQRFEQYWQKKPAVLTS</sequence>